<dbReference type="Pfam" id="PF00120">
    <property type="entry name" value="Gln-synt_C"/>
    <property type="match status" value="1"/>
</dbReference>
<reference evidence="6" key="1">
    <citation type="submission" date="2014-12" db="EMBL/GenBank/DDBJ databases">
        <title>Genome Sequence of Valsa Canker Pathogens Uncovers a Specific Adaption of Colonization on Woody Bark.</title>
        <authorList>
            <person name="Yin Z."/>
            <person name="Liu H."/>
            <person name="Gao X."/>
            <person name="Li Z."/>
            <person name="Song N."/>
            <person name="Ke X."/>
            <person name="Dai Q."/>
            <person name="Wu Y."/>
            <person name="Sun Y."/>
            <person name="Xu J.-R."/>
            <person name="Kang Z.K."/>
            <person name="Wang L."/>
            <person name="Huang L."/>
        </authorList>
    </citation>
    <scope>NUCLEOTIDE SEQUENCE [LARGE SCALE GENOMIC DNA]</scope>
    <source>
        <strain evidence="6">SXYL134</strain>
    </source>
</reference>
<dbReference type="InterPro" id="IPR036651">
    <property type="entry name" value="Gln_synt_N_sf"/>
</dbReference>
<proteinExistence type="inferred from homology"/>
<organism evidence="5 6">
    <name type="scientific">Cytospora mali</name>
    <name type="common">Apple Valsa canker fungus</name>
    <name type="synonym">Valsa mali</name>
    <dbReference type="NCBI Taxonomy" id="578113"/>
    <lineage>
        <taxon>Eukaryota</taxon>
        <taxon>Fungi</taxon>
        <taxon>Dikarya</taxon>
        <taxon>Ascomycota</taxon>
        <taxon>Pezizomycotina</taxon>
        <taxon>Sordariomycetes</taxon>
        <taxon>Sordariomycetidae</taxon>
        <taxon>Diaporthales</taxon>
        <taxon>Cytosporaceae</taxon>
        <taxon>Cytospora</taxon>
    </lineage>
</organism>
<dbReference type="InterPro" id="IPR008146">
    <property type="entry name" value="Gln_synth_cat_dom"/>
</dbReference>
<dbReference type="OrthoDB" id="3364440at2759"/>
<evidence type="ECO:0000256" key="3">
    <source>
        <dbReference type="RuleBase" id="RU000384"/>
    </source>
</evidence>
<dbReference type="Gene3D" id="3.20.20.140">
    <property type="entry name" value="Metal-dependent hydrolases"/>
    <property type="match status" value="1"/>
</dbReference>
<evidence type="ECO:0000313" key="6">
    <source>
        <dbReference type="Proteomes" id="UP000078576"/>
    </source>
</evidence>
<dbReference type="GO" id="GO:0004356">
    <property type="term" value="F:glutamine synthetase activity"/>
    <property type="evidence" value="ECO:0007669"/>
    <property type="project" value="InterPro"/>
</dbReference>
<dbReference type="PANTHER" id="PTHR43383">
    <property type="entry name" value="NODULIN 6"/>
    <property type="match status" value="1"/>
</dbReference>
<protein>
    <recommendedName>
        <fullName evidence="1">Glutamine synthetase</fullName>
    </recommendedName>
</protein>
<dbReference type="InterPro" id="IPR014746">
    <property type="entry name" value="Gln_synth/guanido_kin_cat_dom"/>
</dbReference>
<dbReference type="Pfam" id="PF04909">
    <property type="entry name" value="Amidohydro_2"/>
    <property type="match status" value="1"/>
</dbReference>
<evidence type="ECO:0000256" key="1">
    <source>
        <dbReference type="ARBA" id="ARBA00021364"/>
    </source>
</evidence>
<dbReference type="SUPFAM" id="SSF55931">
    <property type="entry name" value="Glutamine synthetase/guanido kinase"/>
    <property type="match status" value="1"/>
</dbReference>
<dbReference type="Gene3D" id="3.30.590.10">
    <property type="entry name" value="Glutamine synthetase/guanido kinase, catalytic domain"/>
    <property type="match status" value="1"/>
</dbReference>
<dbReference type="Gene3D" id="3.10.20.70">
    <property type="entry name" value="Glutamine synthetase, N-terminal domain"/>
    <property type="match status" value="1"/>
</dbReference>
<dbReference type="AlphaFoldDB" id="A0A194V3S2"/>
<dbReference type="GO" id="GO:0006542">
    <property type="term" value="P:glutamine biosynthetic process"/>
    <property type="evidence" value="ECO:0007669"/>
    <property type="project" value="InterPro"/>
</dbReference>
<dbReference type="GO" id="GO:0016787">
    <property type="term" value="F:hydrolase activity"/>
    <property type="evidence" value="ECO:0007669"/>
    <property type="project" value="InterPro"/>
</dbReference>
<evidence type="ECO:0000256" key="2">
    <source>
        <dbReference type="PROSITE-ProRule" id="PRU01331"/>
    </source>
</evidence>
<evidence type="ECO:0000313" key="5">
    <source>
        <dbReference type="EMBL" id="KUI58553.1"/>
    </source>
</evidence>
<dbReference type="SMART" id="SM01230">
    <property type="entry name" value="Gln-synt_C"/>
    <property type="match status" value="1"/>
</dbReference>
<dbReference type="STRING" id="694573.A0A194V3S2"/>
<feature type="domain" description="GS catalytic" evidence="4">
    <location>
        <begin position="548"/>
        <end position="874"/>
    </location>
</feature>
<dbReference type="EMBL" id="KN714715">
    <property type="protein sequence ID" value="KUI58553.1"/>
    <property type="molecule type" value="Genomic_DNA"/>
</dbReference>
<comment type="similarity">
    <text evidence="2 3">Belongs to the glutamine synthetase family.</text>
</comment>
<accession>A0A194V3S2</accession>
<dbReference type="InterPro" id="IPR032466">
    <property type="entry name" value="Metal_Hydrolase"/>
</dbReference>
<dbReference type="SUPFAM" id="SSF51556">
    <property type="entry name" value="Metallo-dependent hydrolases"/>
    <property type="match status" value="1"/>
</dbReference>
<dbReference type="FunFam" id="3.30.590.10:FF:000013">
    <property type="entry name" value="Related to fluG protein"/>
    <property type="match status" value="1"/>
</dbReference>
<dbReference type="PANTHER" id="PTHR43383:SF2">
    <property type="entry name" value="AMIDOHYDROLASE 2 FAMILY PROTEIN"/>
    <property type="match status" value="1"/>
</dbReference>
<dbReference type="PROSITE" id="PS51987">
    <property type="entry name" value="GS_CATALYTIC"/>
    <property type="match status" value="1"/>
</dbReference>
<gene>
    <name evidence="5" type="ORF">VP1G_05809</name>
</gene>
<name>A0A194V3S2_CYTMA</name>
<keyword evidence="6" id="KW-1185">Reference proteome</keyword>
<dbReference type="InterPro" id="IPR006680">
    <property type="entry name" value="Amidohydro-rel"/>
</dbReference>
<sequence>MPSWASPPADKGVTKYQLDEVVKAIRKCPIVDNHAHPLLKPDALAKHPLLSITTEASGDAIHAAHTSLSHLRGIKQLAHVLDCAQTWEAVVAAIEQRRIVDYEDWISECLDGIETILIDDGLDNVDDVYDYAWHNSFTRSACKRIVRIETVAGRIIHKHAVGFKGGAEDSDGVFDRVFEEFDAAIREAIADSEVVGFKSVICYRTGLDIPAVADLALARAFFKEIVTNYTGQGETARIDHPGLNDLVVHRAAALISEIPGRQKKPIQFHTGLGDNDITLAKSSPAHLQEFIRAYPTVPIVLLHASYPFMRELGYLATVYTNVYADVGEIFPFVSQDGQAAAIRQILELCPWSKIIWSTDGHWFPETYILAILQIREVLESVLCDYVRKGVISWKGAIELARDILFRNSNKLYHLELEFSEWETDSDAEFEMETEATDLEIFTQFLRGKATPDFIRISWTDFTAMPRMRMIPFRKFITSLEEGKSADIGITKACLGLLQHDWIAPGFTASGEYRLHPDFSSLKNGPIPGHFNMQGDFREQDGSEVLLCPRTQLSRAQELGAREGLSFLVGFEIEFLLLQRTDSGSYENLTNDGHSWSRSRFYADPKIPKLLADIVKALESMEIFVEQVHAESAPGQFELVLPPLPPVQAVDTLLHTRELIAAMATAAGYKFTLYPKPFPHACGTAAHAHISISSVGGEKKEVYEPFYAGVLKHLRAITAFTYSNPASYMRLADGVWAGGRWVTWGTQNRETPLRKIQGSHWELKCLDGLANPYLAFAAVILAGTSGFKTKAKLIWQDCEVDPASLTENDRKELNVTKMLPASVEEALQALREDEQMVELLEPELVEKYTVVKEFELKVLSDMNEEERRQWIIARY</sequence>
<evidence type="ECO:0000259" key="4">
    <source>
        <dbReference type="PROSITE" id="PS51987"/>
    </source>
</evidence>
<dbReference type="Proteomes" id="UP000078576">
    <property type="component" value="Unassembled WGS sequence"/>
</dbReference>